<protein>
    <recommendedName>
        <fullName evidence="5">Transmembrane protein</fullName>
    </recommendedName>
</protein>
<feature type="transmembrane region" description="Helical" evidence="2">
    <location>
        <begin position="275"/>
        <end position="298"/>
    </location>
</feature>
<feature type="compositionally biased region" description="Basic and acidic residues" evidence="1">
    <location>
        <begin position="383"/>
        <end position="396"/>
    </location>
</feature>
<name>A0A8J8NS02_HALGN</name>
<feature type="transmembrane region" description="Helical" evidence="2">
    <location>
        <begin position="14"/>
        <end position="37"/>
    </location>
</feature>
<dbReference type="EMBL" id="RRYP01007508">
    <property type="protein sequence ID" value="TNV80438.1"/>
    <property type="molecule type" value="Genomic_DNA"/>
</dbReference>
<dbReference type="Proteomes" id="UP000785679">
    <property type="component" value="Unassembled WGS sequence"/>
</dbReference>
<feature type="transmembrane region" description="Helical" evidence="2">
    <location>
        <begin position="107"/>
        <end position="127"/>
    </location>
</feature>
<accession>A0A8J8NS02</accession>
<keyword evidence="2" id="KW-0472">Membrane</keyword>
<evidence type="ECO:0000256" key="1">
    <source>
        <dbReference type="SAM" id="MobiDB-lite"/>
    </source>
</evidence>
<evidence type="ECO:0000256" key="2">
    <source>
        <dbReference type="SAM" id="Phobius"/>
    </source>
</evidence>
<reference evidence="3" key="1">
    <citation type="submission" date="2019-06" db="EMBL/GenBank/DDBJ databases">
        <authorList>
            <person name="Zheng W."/>
        </authorList>
    </citation>
    <scope>NUCLEOTIDE SEQUENCE</scope>
    <source>
        <strain evidence="3">QDHG01</strain>
    </source>
</reference>
<feature type="transmembrane region" description="Helical" evidence="2">
    <location>
        <begin position="181"/>
        <end position="208"/>
    </location>
</feature>
<gene>
    <name evidence="3" type="ORF">FGO68_gene8602</name>
</gene>
<feature type="region of interest" description="Disordered" evidence="1">
    <location>
        <begin position="355"/>
        <end position="415"/>
    </location>
</feature>
<comment type="caution">
    <text evidence="3">The sequence shown here is derived from an EMBL/GenBank/DDBJ whole genome shotgun (WGS) entry which is preliminary data.</text>
</comment>
<evidence type="ECO:0000313" key="4">
    <source>
        <dbReference type="Proteomes" id="UP000785679"/>
    </source>
</evidence>
<keyword evidence="2" id="KW-1133">Transmembrane helix</keyword>
<sequence length="508" mass="58364">MPETQQYLQILNKALWFTISTALFTTIYILSAGILLYKSANKVDPFSKRIVYTFMLGYLVKTGVWIAYTIIGERLRVSTSHDQKTVDDYLFTQLELFQSEIEDCVNVTFSIILYVIVFKMLIVYNFHLCESVEELNETNKRITRKMNVFCTAYAGAAIVNISINVHICLNPTQNDKFDELYFLAFLLIVLTRFMLDAAMAILFLKMFYHFYRQKRDSMRRELRPWTYRHRLFVFGVIFLVALHQARALIKSLFMQGFILDKDPNEFDSSDFRRGAIDQAVCTCTDFVLSVAILALLYFKNRETIKLVERQRSVKKQNMSSIIGHSAFSDNQIKDDIRNDEESYIVQTQQAYIKTAQDTQDGMDSKGHPSGSIQTLNPQPREFQTIKEKGPQWKKLDTNTTSNPNIPTAQKHDSVSSSINNNAPIAIPQQKSKPNRILEKAQTLGAKGGKKKGQEVQEQLLQPTESNDGWGEDIFMPQTSMEDFFMKWAKFQYAGGSKKSSSSSEEKKS</sequence>
<keyword evidence="2" id="KW-0812">Transmembrane</keyword>
<organism evidence="3 4">
    <name type="scientific">Halteria grandinella</name>
    <dbReference type="NCBI Taxonomy" id="5974"/>
    <lineage>
        <taxon>Eukaryota</taxon>
        <taxon>Sar</taxon>
        <taxon>Alveolata</taxon>
        <taxon>Ciliophora</taxon>
        <taxon>Intramacronucleata</taxon>
        <taxon>Spirotrichea</taxon>
        <taxon>Stichotrichia</taxon>
        <taxon>Sporadotrichida</taxon>
        <taxon>Halteriidae</taxon>
        <taxon>Halteria</taxon>
    </lineage>
</organism>
<feature type="transmembrane region" description="Helical" evidence="2">
    <location>
        <begin position="229"/>
        <end position="249"/>
    </location>
</feature>
<evidence type="ECO:0000313" key="3">
    <source>
        <dbReference type="EMBL" id="TNV80438.1"/>
    </source>
</evidence>
<feature type="transmembrane region" description="Helical" evidence="2">
    <location>
        <begin position="49"/>
        <end position="71"/>
    </location>
</feature>
<evidence type="ECO:0008006" key="5">
    <source>
        <dbReference type="Google" id="ProtNLM"/>
    </source>
</evidence>
<feature type="region of interest" description="Disordered" evidence="1">
    <location>
        <begin position="443"/>
        <end position="474"/>
    </location>
</feature>
<dbReference type="AlphaFoldDB" id="A0A8J8NS02"/>
<feature type="compositionally biased region" description="Polar residues" evidence="1">
    <location>
        <begin position="397"/>
        <end position="407"/>
    </location>
</feature>
<proteinExistence type="predicted"/>
<keyword evidence="4" id="KW-1185">Reference proteome</keyword>
<feature type="transmembrane region" description="Helical" evidence="2">
    <location>
        <begin position="148"/>
        <end position="169"/>
    </location>
</feature>